<dbReference type="SUPFAM" id="SSF158997">
    <property type="entry name" value="Trm112p-like"/>
    <property type="match status" value="1"/>
</dbReference>
<gene>
    <name evidence="1" type="ordered locus">Smar_1287</name>
</gene>
<dbReference type="Gene3D" id="2.20.25.10">
    <property type="match status" value="1"/>
</dbReference>
<evidence type="ECO:0008006" key="3">
    <source>
        <dbReference type="Google" id="ProtNLM"/>
    </source>
</evidence>
<dbReference type="STRING" id="399550.Smar_1287"/>
<keyword evidence="2" id="KW-1185">Reference proteome</keyword>
<dbReference type="Pfam" id="PF03966">
    <property type="entry name" value="Trm112p"/>
    <property type="match status" value="1"/>
</dbReference>
<dbReference type="AlphaFoldDB" id="A3DP18"/>
<name>A3DP18_STAMF</name>
<organism evidence="1 2">
    <name type="scientific">Staphylothermus marinus (strain ATCC 43588 / DSM 3639 / JCM 9404 / F1)</name>
    <dbReference type="NCBI Taxonomy" id="399550"/>
    <lineage>
        <taxon>Archaea</taxon>
        <taxon>Thermoproteota</taxon>
        <taxon>Thermoprotei</taxon>
        <taxon>Desulfurococcales</taxon>
        <taxon>Desulfurococcaceae</taxon>
        <taxon>Staphylothermus</taxon>
    </lineage>
</organism>
<proteinExistence type="predicted"/>
<dbReference type="OrthoDB" id="6467at2157"/>
<accession>A3DP18</accession>
<sequence length="133" mass="15850">MMRYWGLDFIRCLHCKNYPLKLIPLETIEEDVDTSGLEFPLCRNYCAYLDKPIKQGETYPCEKCLRIGIKEGVLYCPKCKRWYPIKNGIVYLLRDNKRRKESDIEFLKKWKDRLPKEIVYEGLPYNLSSTGND</sequence>
<dbReference type="eggNOG" id="arCOG04124">
    <property type="taxonomic scope" value="Archaea"/>
</dbReference>
<dbReference type="GeneID" id="4906843"/>
<reference evidence="1 2" key="2">
    <citation type="journal article" date="2009" name="Stand. Genomic Sci.">
        <title>Complete genome sequence of Staphylothermus marinus Stetter and Fiala 1986 type strain F1.</title>
        <authorList>
            <person name="Anderson I.J."/>
            <person name="Sun H."/>
            <person name="Lapidus A."/>
            <person name="Copeland A."/>
            <person name="Glavina Del Rio T."/>
            <person name="Tice H."/>
            <person name="Dalin E."/>
            <person name="Lucas S."/>
            <person name="Barry K."/>
            <person name="Land M."/>
            <person name="Richardson P."/>
            <person name="Huber H."/>
            <person name="Kyrpides N.C."/>
        </authorList>
    </citation>
    <scope>NUCLEOTIDE SEQUENCE [LARGE SCALE GENOMIC DNA]</scope>
    <source>
        <strain evidence="2">ATCC 43588 / DSM 3639 / JCM 9404 / F1</strain>
    </source>
</reference>
<dbReference type="RefSeq" id="WP_011839569.1">
    <property type="nucleotide sequence ID" value="NC_009033.1"/>
</dbReference>
<reference evidence="2" key="1">
    <citation type="journal article" date="2009" name="BMC Genomics">
        <title>The complete genome sequence of Staphylothermus marinus reveals differences in sulfur metabolism among heterotrophic Crenarchaeota.</title>
        <authorList>
            <person name="Anderson I.J."/>
            <person name="Dharmarajan L."/>
            <person name="Rodriguez J."/>
            <person name="Hooper S."/>
            <person name="Porat I."/>
            <person name="Ulrich L.E."/>
            <person name="Elkins J.G."/>
            <person name="Mavromatis K."/>
            <person name="Sun H."/>
            <person name="Land M."/>
            <person name="Lapidus A."/>
            <person name="Lucas S."/>
            <person name="Barry K."/>
            <person name="Huber H."/>
            <person name="Zhulin I.B."/>
            <person name="Whitman W.B."/>
            <person name="Mukhopadhyay B."/>
            <person name="Woese C."/>
            <person name="Bristow J."/>
            <person name="Kyrpides N."/>
        </authorList>
    </citation>
    <scope>NUCLEOTIDE SEQUENCE [LARGE SCALE GENOMIC DNA]</scope>
    <source>
        <strain evidence="2">ATCC 43588 / DSM 3639 / JCM 9404 / F1</strain>
    </source>
</reference>
<dbReference type="HOGENOM" id="CLU_155659_4_3_2"/>
<evidence type="ECO:0000313" key="1">
    <source>
        <dbReference type="EMBL" id="ABN70378.1"/>
    </source>
</evidence>
<dbReference type="Proteomes" id="UP000000254">
    <property type="component" value="Chromosome"/>
</dbReference>
<protein>
    <recommendedName>
        <fullName evidence="3">Trm112 family protein</fullName>
    </recommendedName>
</protein>
<dbReference type="InterPro" id="IPR005651">
    <property type="entry name" value="Trm112-like"/>
</dbReference>
<dbReference type="KEGG" id="smr:Smar_1287"/>
<dbReference type="EMBL" id="CP000575">
    <property type="protein sequence ID" value="ABN70378.1"/>
    <property type="molecule type" value="Genomic_DNA"/>
</dbReference>
<evidence type="ECO:0000313" key="2">
    <source>
        <dbReference type="Proteomes" id="UP000000254"/>
    </source>
</evidence>